<dbReference type="PROSITE" id="PS50088">
    <property type="entry name" value="ANK_REPEAT"/>
    <property type="match status" value="1"/>
</dbReference>
<feature type="repeat" description="ANK" evidence="1">
    <location>
        <begin position="158"/>
        <end position="190"/>
    </location>
</feature>
<dbReference type="Pfam" id="PF06985">
    <property type="entry name" value="HET"/>
    <property type="match status" value="1"/>
</dbReference>
<proteinExistence type="predicted"/>
<dbReference type="InterPro" id="IPR002110">
    <property type="entry name" value="Ankyrin_rpt"/>
</dbReference>
<dbReference type="PANTHER" id="PTHR24148">
    <property type="entry name" value="ANKYRIN REPEAT DOMAIN-CONTAINING PROTEIN 39 HOMOLOG-RELATED"/>
    <property type="match status" value="1"/>
</dbReference>
<reference evidence="3 4" key="1">
    <citation type="journal article" date="2020" name="BMC Genomics">
        <title>Correction to: Identification and distribution of gene clusters required for synthesis of sphingolipid metabolism inhibitors in diverse species of the filamentous fungus Fusarium.</title>
        <authorList>
            <person name="Kim H.S."/>
            <person name="Lohmar J.M."/>
            <person name="Busman M."/>
            <person name="Brown D.W."/>
            <person name="Naumann T.A."/>
            <person name="Divon H.H."/>
            <person name="Lysoe E."/>
            <person name="Uhlig S."/>
            <person name="Proctor R.H."/>
        </authorList>
    </citation>
    <scope>NUCLEOTIDE SEQUENCE [LARGE SCALE GENOMIC DNA]</scope>
    <source>
        <strain evidence="3 4">NRRL 25214</strain>
    </source>
</reference>
<dbReference type="PANTHER" id="PTHR24148:SF64">
    <property type="entry name" value="HETEROKARYON INCOMPATIBILITY DOMAIN-CONTAINING PROTEIN"/>
    <property type="match status" value="1"/>
</dbReference>
<evidence type="ECO:0000313" key="3">
    <source>
        <dbReference type="EMBL" id="KAF5228678.1"/>
    </source>
</evidence>
<gene>
    <name evidence="3" type="ORF">FANTH_14434</name>
</gene>
<dbReference type="Gene3D" id="1.25.40.20">
    <property type="entry name" value="Ankyrin repeat-containing domain"/>
    <property type="match status" value="1"/>
</dbReference>
<sequence length="524" mass="59175">MNLPLQYKTFEYEALPSPTSIRLLWPVHRQKTPEAASTNRVPLLQFVLEASEHNDQPLYDALSYTWENPKPVRHGLRDEYATQHKHVIAVNGRLLYITRNLYEALCRLQEPCRLSEDIDKRYQPWSKTRLIQAAEEGSLTLVMRCLEQGADHACQDKFGETALHYAAENGHPEIVKALLFAGAQPTTLDNSNRDPLACCTARKRRRWDETREILRNWVSQRGDNSHSAASTHGRGVPLWIDAICINQDDTTERNSQVAMMSQIYGSARCVVAWLGEEDDTTNAAFNCLSNIPQPVLQPSKVLARSYRNSYTRYCDHQRGKVLDINDRPHNVAMKQQLPKDIYMICGSFHFEWSSIFALLFMLFGESVSNDILSDGGPIAKFGKAGLGAQILTLFAIRSRNALMSRDATNARKRFLGTDTINPLCHQLSLLALFLLTWDFAVSDPRDKAFALLNVSGCSEGLTADYSKSIAEVFTEMAMILLRAEGYNKVYGLDGAMLDELEPLELLSFIQKPGAPRWKKSPMVM</sequence>
<dbReference type="AlphaFoldDB" id="A0A8H5DM76"/>
<organism evidence="3 4">
    <name type="scientific">Fusarium anthophilum</name>
    <dbReference type="NCBI Taxonomy" id="48485"/>
    <lineage>
        <taxon>Eukaryota</taxon>
        <taxon>Fungi</taxon>
        <taxon>Dikarya</taxon>
        <taxon>Ascomycota</taxon>
        <taxon>Pezizomycotina</taxon>
        <taxon>Sordariomycetes</taxon>
        <taxon>Hypocreomycetidae</taxon>
        <taxon>Hypocreales</taxon>
        <taxon>Nectriaceae</taxon>
        <taxon>Fusarium</taxon>
        <taxon>Fusarium fujikuroi species complex</taxon>
    </lineage>
</organism>
<accession>A0A8H5DM76</accession>
<dbReference type="InterPro" id="IPR010730">
    <property type="entry name" value="HET"/>
</dbReference>
<feature type="domain" description="Heterokaryon incompatibility" evidence="2">
    <location>
        <begin position="238"/>
        <end position="298"/>
    </location>
</feature>
<dbReference type="InterPro" id="IPR036770">
    <property type="entry name" value="Ankyrin_rpt-contain_sf"/>
</dbReference>
<protein>
    <recommendedName>
        <fullName evidence="2">Heterokaryon incompatibility domain-containing protein</fullName>
    </recommendedName>
</protein>
<keyword evidence="4" id="KW-1185">Reference proteome</keyword>
<dbReference type="PROSITE" id="PS50297">
    <property type="entry name" value="ANK_REP_REGION"/>
    <property type="match status" value="1"/>
</dbReference>
<dbReference type="InterPro" id="IPR052895">
    <property type="entry name" value="HetReg/Transcr_Mod"/>
</dbReference>
<dbReference type="SMART" id="SM00248">
    <property type="entry name" value="ANK"/>
    <property type="match status" value="2"/>
</dbReference>
<dbReference type="EMBL" id="JABEVY010000634">
    <property type="protein sequence ID" value="KAF5228678.1"/>
    <property type="molecule type" value="Genomic_DNA"/>
</dbReference>
<name>A0A8H5DM76_9HYPO</name>
<dbReference type="SUPFAM" id="SSF48403">
    <property type="entry name" value="Ankyrin repeat"/>
    <property type="match status" value="1"/>
</dbReference>
<evidence type="ECO:0000313" key="4">
    <source>
        <dbReference type="Proteomes" id="UP000573603"/>
    </source>
</evidence>
<dbReference type="Proteomes" id="UP000573603">
    <property type="component" value="Unassembled WGS sequence"/>
</dbReference>
<keyword evidence="1" id="KW-0040">ANK repeat</keyword>
<comment type="caution">
    <text evidence="3">The sequence shown here is derived from an EMBL/GenBank/DDBJ whole genome shotgun (WGS) entry which is preliminary data.</text>
</comment>
<evidence type="ECO:0000259" key="2">
    <source>
        <dbReference type="Pfam" id="PF06985"/>
    </source>
</evidence>
<dbReference type="Pfam" id="PF12796">
    <property type="entry name" value="Ank_2"/>
    <property type="match status" value="1"/>
</dbReference>
<evidence type="ECO:0000256" key="1">
    <source>
        <dbReference type="PROSITE-ProRule" id="PRU00023"/>
    </source>
</evidence>